<evidence type="ECO:0000256" key="2">
    <source>
        <dbReference type="ARBA" id="ARBA00022723"/>
    </source>
</evidence>
<dbReference type="InterPro" id="IPR050738">
    <property type="entry name" value="Sulfatase"/>
</dbReference>
<dbReference type="PROSITE" id="PS00523">
    <property type="entry name" value="SULFATASE_1"/>
    <property type="match status" value="1"/>
</dbReference>
<dbReference type="InterPro" id="IPR024607">
    <property type="entry name" value="Sulfatase_CS"/>
</dbReference>
<dbReference type="InterPro" id="IPR017850">
    <property type="entry name" value="Alkaline_phosphatase_core_sf"/>
</dbReference>
<keyword evidence="4" id="KW-0106">Calcium</keyword>
<sequence length="531" mass="58548" precursor="true">MINLSLTRRNFLKSAGLVTTALSLPGCTSALQFGNSSRRPNIVYILADDLGYGDVGCLNPESKIKTPNIDRIAQNGIRFTDAHSGSAVCTPTRYGILTGRYSFRSRLKRGVLGGYSKPLIPKDRTTVPSYLKQHGYHSACIGKWHLGWNWPKKEDNPKQIDYSKPISGGPVDIGFDHFFGISASLDMPPYIYLNDKTPTAIPIKRTKASPSPAFWRAGPIGDDFEFVDVLPKLTRKAVDYIDDRAKQDDPFFLYFPLPAPHTPIVPTDEFKGRSGINPYADFVMQTDHTVGQVLDALERNGLTENTLVIFTSDNGCSPQANYKQLEKAGHDPSWVFRGHKADIYEGGHRIPFIAQWPAAIKPDTDTDQITCLTDLMATCADILGEELTDSEGEDSVSILPALLGKAPQPIREATVHHSINGSFSIRQGKWKLELCPGSGGWSAPRPGRAPEDAPPVQLYDLTKDISERENLAPQHPDVVKRLTNLLQKYADKGRSTPGKPQPNEGKVNIFMGIPKDRLPELTADYGIAVEN</sequence>
<dbReference type="PANTHER" id="PTHR42693">
    <property type="entry name" value="ARYLSULFATASE FAMILY MEMBER"/>
    <property type="match status" value="1"/>
</dbReference>
<keyword evidence="2" id="KW-0479">Metal-binding</keyword>
<keyword evidence="3 6" id="KW-0378">Hydrolase</keyword>
<dbReference type="PANTHER" id="PTHR42693:SF53">
    <property type="entry name" value="ENDO-4-O-SULFATASE"/>
    <property type="match status" value="1"/>
</dbReference>
<dbReference type="CDD" id="cd16143">
    <property type="entry name" value="ARS_like"/>
    <property type="match status" value="1"/>
</dbReference>
<evidence type="ECO:0000256" key="3">
    <source>
        <dbReference type="ARBA" id="ARBA00022801"/>
    </source>
</evidence>
<feature type="domain" description="Sulfatase N-terminal" evidence="5">
    <location>
        <begin position="40"/>
        <end position="384"/>
    </location>
</feature>
<evidence type="ECO:0000259" key="5">
    <source>
        <dbReference type="Pfam" id="PF00884"/>
    </source>
</evidence>
<accession>A0A1U9NKP4</accession>
<dbReference type="EMBL" id="CP019791">
    <property type="protein sequence ID" value="AQT68512.1"/>
    <property type="molecule type" value="Genomic_DNA"/>
</dbReference>
<organism evidence="6 7">
    <name type="scientific">Anaerohalosphaera lusitana</name>
    <dbReference type="NCBI Taxonomy" id="1936003"/>
    <lineage>
        <taxon>Bacteria</taxon>
        <taxon>Pseudomonadati</taxon>
        <taxon>Planctomycetota</taxon>
        <taxon>Phycisphaerae</taxon>
        <taxon>Sedimentisphaerales</taxon>
        <taxon>Anaerohalosphaeraceae</taxon>
        <taxon>Anaerohalosphaera</taxon>
    </lineage>
</organism>
<dbReference type="InterPro" id="IPR000917">
    <property type="entry name" value="Sulfatase_N"/>
</dbReference>
<evidence type="ECO:0000313" key="6">
    <source>
        <dbReference type="EMBL" id="AQT68512.1"/>
    </source>
</evidence>
<dbReference type="RefSeq" id="WP_146661567.1">
    <property type="nucleotide sequence ID" value="NZ_CP019791.1"/>
</dbReference>
<dbReference type="KEGG" id="alus:STSP2_01677"/>
<dbReference type="PROSITE" id="PS00149">
    <property type="entry name" value="SULFATASE_2"/>
    <property type="match status" value="1"/>
</dbReference>
<proteinExistence type="inferred from homology"/>
<comment type="similarity">
    <text evidence="1">Belongs to the sulfatase family.</text>
</comment>
<reference evidence="7" key="1">
    <citation type="submission" date="2017-02" db="EMBL/GenBank/DDBJ databases">
        <title>Comparative genomics and description of representatives of a novel lineage of planctomycetes thriving in anoxic sediments.</title>
        <authorList>
            <person name="Spring S."/>
            <person name="Bunk B."/>
            <person name="Sproer C."/>
        </authorList>
    </citation>
    <scope>NUCLEOTIDE SEQUENCE [LARGE SCALE GENOMIC DNA]</scope>
    <source>
        <strain evidence="7">ST-NAGAB-D1</strain>
    </source>
</reference>
<dbReference type="SUPFAM" id="SSF53649">
    <property type="entry name" value="Alkaline phosphatase-like"/>
    <property type="match status" value="1"/>
</dbReference>
<dbReference type="GO" id="GO:0004065">
    <property type="term" value="F:arylsulfatase activity"/>
    <property type="evidence" value="ECO:0007669"/>
    <property type="project" value="UniProtKB-EC"/>
</dbReference>
<evidence type="ECO:0000313" key="7">
    <source>
        <dbReference type="Proteomes" id="UP000189674"/>
    </source>
</evidence>
<protein>
    <submittedName>
        <fullName evidence="6">Arylsulfatase</fullName>
        <ecNumber evidence="6">3.1.6.1</ecNumber>
    </submittedName>
</protein>
<dbReference type="STRING" id="1936003.STSP2_01677"/>
<dbReference type="InterPro" id="IPR006311">
    <property type="entry name" value="TAT_signal"/>
</dbReference>
<dbReference type="Proteomes" id="UP000189674">
    <property type="component" value="Chromosome"/>
</dbReference>
<dbReference type="GO" id="GO:0046872">
    <property type="term" value="F:metal ion binding"/>
    <property type="evidence" value="ECO:0007669"/>
    <property type="project" value="UniProtKB-KW"/>
</dbReference>
<dbReference type="Gene3D" id="3.30.1120.10">
    <property type="match status" value="1"/>
</dbReference>
<dbReference type="Pfam" id="PF00884">
    <property type="entry name" value="Sulfatase"/>
    <property type="match status" value="1"/>
</dbReference>
<gene>
    <name evidence="6" type="primary">atsA_15</name>
    <name evidence="6" type="ORF">STSP2_01677</name>
</gene>
<dbReference type="PROSITE" id="PS51318">
    <property type="entry name" value="TAT"/>
    <property type="match status" value="1"/>
</dbReference>
<name>A0A1U9NKP4_9BACT</name>
<evidence type="ECO:0000256" key="4">
    <source>
        <dbReference type="ARBA" id="ARBA00022837"/>
    </source>
</evidence>
<dbReference type="Gene3D" id="3.40.720.10">
    <property type="entry name" value="Alkaline Phosphatase, subunit A"/>
    <property type="match status" value="1"/>
</dbReference>
<dbReference type="OrthoDB" id="9783154at2"/>
<dbReference type="AlphaFoldDB" id="A0A1U9NKP4"/>
<keyword evidence="7" id="KW-1185">Reference proteome</keyword>
<dbReference type="EC" id="3.1.6.1" evidence="6"/>
<evidence type="ECO:0000256" key="1">
    <source>
        <dbReference type="ARBA" id="ARBA00008779"/>
    </source>
</evidence>